<dbReference type="EMBL" id="PEZW01000007">
    <property type="protein sequence ID" value="PIS07949.1"/>
    <property type="molecule type" value="Genomic_DNA"/>
</dbReference>
<feature type="binding site" evidence="2">
    <location>
        <begin position="203"/>
        <end position="205"/>
    </location>
    <ligand>
        <name>dihydroxyacetone phosphate</name>
        <dbReference type="ChEBI" id="CHEBI:57642"/>
    </ligand>
</feature>
<evidence type="ECO:0000256" key="1">
    <source>
        <dbReference type="PIRSR" id="PIRSR001359-1"/>
    </source>
</evidence>
<feature type="binding site" evidence="3">
    <location>
        <position position="80"/>
    </location>
    <ligand>
        <name>Zn(2+)</name>
        <dbReference type="ChEBI" id="CHEBI:29105"/>
        <label>1</label>
        <note>catalytic</note>
    </ligand>
</feature>
<dbReference type="NCBIfam" id="TIGR00167">
    <property type="entry name" value="cbbA"/>
    <property type="match status" value="1"/>
</dbReference>
<feature type="binding site" evidence="3">
    <location>
        <position position="131"/>
    </location>
    <ligand>
        <name>Zn(2+)</name>
        <dbReference type="ChEBI" id="CHEBI:29105"/>
        <label>2</label>
    </ligand>
</feature>
<proteinExistence type="predicted"/>
<dbReference type="Pfam" id="PF01116">
    <property type="entry name" value="F_bP_aldolase"/>
    <property type="match status" value="1"/>
</dbReference>
<dbReference type="PANTHER" id="PTHR30304">
    <property type="entry name" value="D-TAGATOSE-1,6-BISPHOSPHATE ALDOLASE"/>
    <property type="match status" value="1"/>
</dbReference>
<feature type="binding site" evidence="2">
    <location>
        <position position="176"/>
    </location>
    <ligand>
        <name>dihydroxyacetone phosphate</name>
        <dbReference type="ChEBI" id="CHEBI:57642"/>
    </ligand>
</feature>
<dbReference type="InterPro" id="IPR000771">
    <property type="entry name" value="FBA_II"/>
</dbReference>
<feature type="binding site" evidence="3">
    <location>
        <position position="202"/>
    </location>
    <ligand>
        <name>Zn(2+)</name>
        <dbReference type="ChEBI" id="CHEBI:29105"/>
        <label>1</label>
        <note>catalytic</note>
    </ligand>
</feature>
<comment type="caution">
    <text evidence="4">The sequence shown here is derived from an EMBL/GenBank/DDBJ whole genome shotgun (WGS) entry which is preliminary data.</text>
</comment>
<dbReference type="InterPro" id="IPR013785">
    <property type="entry name" value="Aldolase_TIM"/>
</dbReference>
<dbReference type="InterPro" id="IPR050246">
    <property type="entry name" value="Class_II_FBP_aldolase"/>
</dbReference>
<feature type="active site" description="Proton donor" evidence="1">
    <location>
        <position position="79"/>
    </location>
</feature>
<dbReference type="Proteomes" id="UP000231382">
    <property type="component" value="Unassembled WGS sequence"/>
</dbReference>
<dbReference type="PANTHER" id="PTHR30304:SF0">
    <property type="entry name" value="D-TAGATOSE-1,6-BISPHOSPHATE ALDOLASE SUBUNIT GATY-RELATED"/>
    <property type="match status" value="1"/>
</dbReference>
<evidence type="ECO:0000313" key="5">
    <source>
        <dbReference type="Proteomes" id="UP000231382"/>
    </source>
</evidence>
<organism evidence="4 5">
    <name type="scientific">Candidatus Berkelbacteria bacterium CG10_big_fil_rev_8_21_14_0_10_43_13</name>
    <dbReference type="NCBI Taxonomy" id="1974514"/>
    <lineage>
        <taxon>Bacteria</taxon>
        <taxon>Candidatus Berkelbacteria</taxon>
    </lineage>
</organism>
<dbReference type="GO" id="GO:0016832">
    <property type="term" value="F:aldehyde-lyase activity"/>
    <property type="evidence" value="ECO:0007669"/>
    <property type="project" value="InterPro"/>
</dbReference>
<dbReference type="Gene3D" id="3.20.20.70">
    <property type="entry name" value="Aldolase class I"/>
    <property type="match status" value="1"/>
</dbReference>
<dbReference type="SUPFAM" id="SSF51569">
    <property type="entry name" value="Aldolase"/>
    <property type="match status" value="1"/>
</dbReference>
<keyword evidence="3" id="KW-0479">Metal-binding</keyword>
<name>A0A2H0W793_9BACT</name>
<dbReference type="AlphaFoldDB" id="A0A2H0W793"/>
<sequence>MDVKNELNKARQNRYAIGAFNTSNLEVTKAIVCAAAKFDIPILIATTPSAIEYAGLKTIFDIVRDEIANSKIKAAIHLDHGKDFNQIKEAIEVGYKSVMFDGSKLSFDENVHLTERLVEYAHRHDVCVEAEVGVIGHEEGGKVSGKSEKSAPDQVKKFIELTGVDSIAVSVGNEHGAPKGESLDFKLLKSIADVIDIPLVLHGASGLKFHDLSEAIDVGVAKINIDTNIRHAFLHEIETSKEKNDYRVPFAEGMEEVEKVVSKYLEIFSNV</sequence>
<dbReference type="GO" id="GO:0008270">
    <property type="term" value="F:zinc ion binding"/>
    <property type="evidence" value="ECO:0007669"/>
    <property type="project" value="InterPro"/>
</dbReference>
<evidence type="ECO:0000256" key="2">
    <source>
        <dbReference type="PIRSR" id="PIRSR001359-2"/>
    </source>
</evidence>
<protein>
    <submittedName>
        <fullName evidence="4">Tagatose-bisphosphate aldolase</fullName>
    </submittedName>
</protein>
<feature type="binding site" evidence="2">
    <location>
        <begin position="224"/>
        <end position="227"/>
    </location>
    <ligand>
        <name>dihydroxyacetone phosphate</name>
        <dbReference type="ChEBI" id="CHEBI:57642"/>
    </ligand>
</feature>
<evidence type="ECO:0000313" key="4">
    <source>
        <dbReference type="EMBL" id="PIS07949.1"/>
    </source>
</evidence>
<gene>
    <name evidence="4" type="primary">kbaY</name>
    <name evidence="4" type="synonym">agaY</name>
    <name evidence="4" type="ORF">COT78_00905</name>
</gene>
<dbReference type="CDD" id="cd00947">
    <property type="entry name" value="TBP_aldolase_IIB"/>
    <property type="match status" value="1"/>
</dbReference>
<reference evidence="5" key="1">
    <citation type="submission" date="2017-09" db="EMBL/GenBank/DDBJ databases">
        <title>Depth-based differentiation of microbial function through sediment-hosted aquifers and enrichment of novel symbionts in the deep terrestrial subsurface.</title>
        <authorList>
            <person name="Probst A.J."/>
            <person name="Ladd B."/>
            <person name="Jarett J.K."/>
            <person name="Geller-Mcgrath D.E."/>
            <person name="Sieber C.M.K."/>
            <person name="Emerson J.B."/>
            <person name="Anantharaman K."/>
            <person name="Thomas B.C."/>
            <person name="Malmstrom R."/>
            <person name="Stieglmeier M."/>
            <person name="Klingl A."/>
            <person name="Woyke T."/>
            <person name="Ryan C.M."/>
            <person name="Banfield J.F."/>
        </authorList>
    </citation>
    <scope>NUCLEOTIDE SEQUENCE [LARGE SCALE GENOMIC DNA]</scope>
</reference>
<feature type="binding site" evidence="3">
    <location>
        <position position="175"/>
    </location>
    <ligand>
        <name>Zn(2+)</name>
        <dbReference type="ChEBI" id="CHEBI:29105"/>
        <label>1</label>
        <note>catalytic</note>
    </ligand>
</feature>
<keyword evidence="3" id="KW-0862">Zinc</keyword>
<feature type="binding site" evidence="3">
    <location>
        <position position="101"/>
    </location>
    <ligand>
        <name>Zn(2+)</name>
        <dbReference type="ChEBI" id="CHEBI:29105"/>
        <label>2</label>
    </ligand>
</feature>
<dbReference type="GO" id="GO:0005975">
    <property type="term" value="P:carbohydrate metabolic process"/>
    <property type="evidence" value="ECO:0007669"/>
    <property type="project" value="InterPro"/>
</dbReference>
<accession>A0A2H0W793</accession>
<evidence type="ECO:0000256" key="3">
    <source>
        <dbReference type="PIRSR" id="PIRSR001359-3"/>
    </source>
</evidence>
<dbReference type="PIRSF" id="PIRSF001359">
    <property type="entry name" value="F_bP_aldolase_II"/>
    <property type="match status" value="1"/>
</dbReference>
<comment type="cofactor">
    <cofactor evidence="3">
        <name>Zn(2+)</name>
        <dbReference type="ChEBI" id="CHEBI:29105"/>
    </cofactor>
    <text evidence="3">Binds 2 Zn(2+) ions per subunit. One is catalytic and the other provides a structural contribution.</text>
</comment>